<dbReference type="CDD" id="cd14728">
    <property type="entry name" value="Ere-like"/>
    <property type="match status" value="1"/>
</dbReference>
<dbReference type="GO" id="GO:0046677">
    <property type="term" value="P:response to antibiotic"/>
    <property type="evidence" value="ECO:0007669"/>
    <property type="project" value="InterPro"/>
</dbReference>
<feature type="signal peptide" evidence="1">
    <location>
        <begin position="1"/>
        <end position="29"/>
    </location>
</feature>
<dbReference type="SUPFAM" id="SSF159501">
    <property type="entry name" value="EreA/ChaN-like"/>
    <property type="match status" value="1"/>
</dbReference>
<dbReference type="Proteomes" id="UP000004210">
    <property type="component" value="Unassembled WGS sequence"/>
</dbReference>
<organism evidence="2 3">
    <name type="scientific">Rhodanobacter fulvus Jip2</name>
    <dbReference type="NCBI Taxonomy" id="1163408"/>
    <lineage>
        <taxon>Bacteria</taxon>
        <taxon>Pseudomonadati</taxon>
        <taxon>Pseudomonadota</taxon>
        <taxon>Gammaproteobacteria</taxon>
        <taxon>Lysobacterales</taxon>
        <taxon>Rhodanobacteraceae</taxon>
        <taxon>Rhodanobacter</taxon>
    </lineage>
</organism>
<dbReference type="STRING" id="1163408.UU9_16591"/>
<protein>
    <submittedName>
        <fullName evidence="2">Erythromycin esterase</fullName>
    </submittedName>
</protein>
<evidence type="ECO:0000313" key="3">
    <source>
        <dbReference type="Proteomes" id="UP000004210"/>
    </source>
</evidence>
<dbReference type="Gene3D" id="3.40.1660.10">
    <property type="entry name" value="EreA-like (biosynthetic domain)"/>
    <property type="match status" value="2"/>
</dbReference>
<name>I4VJ85_9GAMM</name>
<dbReference type="PANTHER" id="PTHR31299:SF0">
    <property type="entry name" value="ESTERASE, PUTATIVE (AFU_ORTHOLOGUE AFUA_1G05850)-RELATED"/>
    <property type="match status" value="1"/>
</dbReference>
<dbReference type="PATRIC" id="fig|1163408.3.peg.3362"/>
<keyword evidence="3" id="KW-1185">Reference proteome</keyword>
<feature type="chain" id="PRO_5003695899" evidence="1">
    <location>
        <begin position="30"/>
        <end position="406"/>
    </location>
</feature>
<dbReference type="Pfam" id="PF05139">
    <property type="entry name" value="Erythro_esteras"/>
    <property type="match status" value="1"/>
</dbReference>
<dbReference type="AlphaFoldDB" id="I4VJ85"/>
<proteinExistence type="predicted"/>
<evidence type="ECO:0000256" key="1">
    <source>
        <dbReference type="SAM" id="SignalP"/>
    </source>
</evidence>
<dbReference type="InterPro" id="IPR007815">
    <property type="entry name" value="Emycin_Estase"/>
</dbReference>
<sequence length="406" mass="43621">MSLTNRAGRQVAILMVWLLVCTVATSAWAQPTVRPERAGAATAGLDPVIQAVCSKQVVLLGEDGHHAGATTIAVKTSLVRRLVGECGFSGVVFESQFYDMLDFEQSIARGTATREQLADAIGALWSRYAAFAPLERWLFTEAQAGRVRVAGMDPQVGGITAHYSQQQLPTDLSSVLAGDRRKACSIIIGRHNRWEYDDTHSFDASALKQLRGCLGDIRTKLGAKDAKPSPALIAMTDSYARYLDFAGVDPLGLRDRAMYQNFVWIRAHWPANTRIVVWCASVHAAKTLEGVKPSVRPLGSYLTESLGDRAAAIGFSALGGSYGQVGGHGTPRSLAAAAPDTMESRAFATAGLVALRFVGHTELASMGKIPARALDYGKFHALDWSRVLDGVIVLRKETAAKAVPVN</sequence>
<reference evidence="2 3" key="1">
    <citation type="journal article" date="2012" name="J. Bacteriol.">
        <title>Genome sequences for six rhodanobacter strains, isolated from soils and the terrestrial subsurface, with variable denitrification capabilities.</title>
        <authorList>
            <person name="Kostka J.E."/>
            <person name="Green S.J."/>
            <person name="Rishishwar L."/>
            <person name="Prakash O."/>
            <person name="Katz L.S."/>
            <person name="Marino-Ramirez L."/>
            <person name="Jordan I.K."/>
            <person name="Munk C."/>
            <person name="Ivanova N."/>
            <person name="Mikhailova N."/>
            <person name="Watson D.B."/>
            <person name="Brown S.D."/>
            <person name="Palumbo A.V."/>
            <person name="Brooks S.C."/>
        </authorList>
    </citation>
    <scope>NUCLEOTIDE SEQUENCE [LARGE SCALE GENOMIC DNA]</scope>
    <source>
        <strain evidence="3">Jip2T</strain>
    </source>
</reference>
<dbReference type="eggNOG" id="COG2312">
    <property type="taxonomic scope" value="Bacteria"/>
</dbReference>
<dbReference type="EMBL" id="AJXU01000081">
    <property type="protein sequence ID" value="EIL87276.1"/>
    <property type="molecule type" value="Genomic_DNA"/>
</dbReference>
<evidence type="ECO:0000313" key="2">
    <source>
        <dbReference type="EMBL" id="EIL87276.1"/>
    </source>
</evidence>
<dbReference type="PANTHER" id="PTHR31299">
    <property type="entry name" value="ESTERASE, PUTATIVE (AFU_ORTHOLOGUE AFUA_1G05850)-RELATED"/>
    <property type="match status" value="1"/>
</dbReference>
<keyword evidence="1" id="KW-0732">Signal</keyword>
<comment type="caution">
    <text evidence="2">The sequence shown here is derived from an EMBL/GenBank/DDBJ whole genome shotgun (WGS) entry which is preliminary data.</text>
</comment>
<accession>I4VJ85</accession>
<dbReference type="InterPro" id="IPR052036">
    <property type="entry name" value="Hydrolase/PRTase-associated"/>
</dbReference>
<gene>
    <name evidence="2" type="ORF">UU9_16591</name>
</gene>